<organism evidence="1 2">
    <name type="scientific">Crenothrix polyspora</name>
    <dbReference type="NCBI Taxonomy" id="360316"/>
    <lineage>
        <taxon>Bacteria</taxon>
        <taxon>Pseudomonadati</taxon>
        <taxon>Pseudomonadota</taxon>
        <taxon>Gammaproteobacteria</taxon>
        <taxon>Methylococcales</taxon>
        <taxon>Crenotrichaceae</taxon>
        <taxon>Crenothrix</taxon>
    </lineage>
</organism>
<dbReference type="AlphaFoldDB" id="A0A1R4HFH9"/>
<accession>A0A1R4HFH9</accession>
<dbReference type="RefSeq" id="WP_087147875.1">
    <property type="nucleotide sequence ID" value="NZ_FUKJ01000354.1"/>
</dbReference>
<dbReference type="Proteomes" id="UP000195442">
    <property type="component" value="Unassembled WGS sequence"/>
</dbReference>
<evidence type="ECO:0000313" key="2">
    <source>
        <dbReference type="Proteomes" id="UP000195442"/>
    </source>
</evidence>
<dbReference type="OrthoDB" id="582937at2"/>
<reference evidence="2" key="1">
    <citation type="submission" date="2017-02" db="EMBL/GenBank/DDBJ databases">
        <authorList>
            <person name="Daims H."/>
        </authorList>
    </citation>
    <scope>NUCLEOTIDE SEQUENCE [LARGE SCALE GENOMIC DNA]</scope>
</reference>
<gene>
    <name evidence="1" type="ORF">CRENPOLYSF2_4170004</name>
</gene>
<protein>
    <submittedName>
        <fullName evidence="1">Uncharacterized protein</fullName>
    </submittedName>
</protein>
<keyword evidence="2" id="KW-1185">Reference proteome</keyword>
<evidence type="ECO:0000313" key="1">
    <source>
        <dbReference type="EMBL" id="SJM94640.1"/>
    </source>
</evidence>
<proteinExistence type="predicted"/>
<sequence>MNTQQTNTAHSLYALYETLPNEVQQAFLEELLQKKHQELEDLAFALACKQAKGENQFLNEQETQAFIQSLSQ</sequence>
<dbReference type="EMBL" id="FUKJ01000354">
    <property type="protein sequence ID" value="SJM94640.1"/>
    <property type="molecule type" value="Genomic_DNA"/>
</dbReference>
<name>A0A1R4HFH9_9GAMM</name>